<dbReference type="Pfam" id="PF00106">
    <property type="entry name" value="adh_short"/>
    <property type="match status" value="1"/>
</dbReference>
<dbReference type="RefSeq" id="WP_099684121.1">
    <property type="nucleotide sequence ID" value="NZ_JBOIRJ010000006.1"/>
</dbReference>
<dbReference type="PRINTS" id="PR00080">
    <property type="entry name" value="SDRFAMILY"/>
</dbReference>
<dbReference type="SUPFAM" id="SSF51735">
    <property type="entry name" value="NAD(P)-binding Rossmann-fold domains"/>
    <property type="match status" value="1"/>
</dbReference>
<evidence type="ECO:0000256" key="3">
    <source>
        <dbReference type="RuleBase" id="RU000363"/>
    </source>
</evidence>
<comment type="similarity">
    <text evidence="1 3">Belongs to the short-chain dehydrogenases/reductases (SDR) family.</text>
</comment>
<dbReference type="PANTHER" id="PTHR44229">
    <property type="entry name" value="15-HYDROXYPROSTAGLANDIN DEHYDROGENASE [NAD(+)]"/>
    <property type="match status" value="1"/>
</dbReference>
<evidence type="ECO:0000313" key="5">
    <source>
        <dbReference type="Proteomes" id="UP000228484"/>
    </source>
</evidence>
<evidence type="ECO:0000313" key="4">
    <source>
        <dbReference type="EMBL" id="PIE95592.1"/>
    </source>
</evidence>
<dbReference type="InterPro" id="IPR020904">
    <property type="entry name" value="Sc_DH/Rdtase_CS"/>
</dbReference>
<keyword evidence="5" id="KW-1185">Reference proteome</keyword>
<reference evidence="4 5" key="1">
    <citation type="submission" date="2017-09" db="EMBL/GenBank/DDBJ databases">
        <title>Biocontrol bacteria screening and application from spent mushroom substrate.</title>
        <authorList>
            <person name="Sun X."/>
        </authorList>
    </citation>
    <scope>NUCLEOTIDE SEQUENCE [LARGE SCALE GENOMIC DNA]</scope>
    <source>
        <strain evidence="4 5">100374</strain>
    </source>
</reference>
<organism evidence="4 5">
    <name type="scientific">Bacillus fungorum</name>
    <dbReference type="NCBI Taxonomy" id="2039284"/>
    <lineage>
        <taxon>Bacteria</taxon>
        <taxon>Bacillati</taxon>
        <taxon>Bacillota</taxon>
        <taxon>Bacilli</taxon>
        <taxon>Bacillales</taxon>
        <taxon>Bacillaceae</taxon>
        <taxon>Bacillus</taxon>
    </lineage>
</organism>
<keyword evidence="2" id="KW-0560">Oxidoreductase</keyword>
<dbReference type="EMBL" id="NWUW01000005">
    <property type="protein sequence ID" value="PIE95592.1"/>
    <property type="molecule type" value="Genomic_DNA"/>
</dbReference>
<dbReference type="GO" id="GO:0008206">
    <property type="term" value="P:bile acid metabolic process"/>
    <property type="evidence" value="ECO:0007669"/>
    <property type="project" value="UniProtKB-ARBA"/>
</dbReference>
<sequence>MGENKKIAIVTGGASGIGRAICHELSSQNIFVVIADINERDGKAFEEKLNQEISTSKFMYVDVTDYNCVKRVFKEIYEEFGRIDYLFNNAGISMYGELYDMSLENWKEIVDINLWGVIYGTQIGYKIMKEQGFGHIVNTASAAGLGPSPIASAYSTTKHAIVGLTTSLHYEAEEFGIKVSTLCPSFVDTPIFDAAKAINIDKSAITKQMKKHKMMSPQKLAKIAINGVHKNKPIICPMPLRKTMDVIFTIFPSMHNALARFVCKVVREAKYSSS</sequence>
<name>A0A2G6QFH3_9BACI</name>
<dbReference type="AlphaFoldDB" id="A0A2G6QFH3"/>
<dbReference type="CDD" id="cd05233">
    <property type="entry name" value="SDR_c"/>
    <property type="match status" value="1"/>
</dbReference>
<dbReference type="GO" id="GO:0016616">
    <property type="term" value="F:oxidoreductase activity, acting on the CH-OH group of donors, NAD or NADP as acceptor"/>
    <property type="evidence" value="ECO:0007669"/>
    <property type="project" value="TreeGrafter"/>
</dbReference>
<dbReference type="PROSITE" id="PS00061">
    <property type="entry name" value="ADH_SHORT"/>
    <property type="match status" value="1"/>
</dbReference>
<dbReference type="Proteomes" id="UP000228484">
    <property type="component" value="Unassembled WGS sequence"/>
</dbReference>
<accession>A0A2G6QFH3</accession>
<dbReference type="GO" id="GO:0005737">
    <property type="term" value="C:cytoplasm"/>
    <property type="evidence" value="ECO:0007669"/>
    <property type="project" value="TreeGrafter"/>
</dbReference>
<comment type="caution">
    <text evidence="4">The sequence shown here is derived from an EMBL/GenBank/DDBJ whole genome shotgun (WGS) entry which is preliminary data.</text>
</comment>
<dbReference type="InterPro" id="IPR002347">
    <property type="entry name" value="SDR_fam"/>
</dbReference>
<gene>
    <name evidence="4" type="ORF">CO726_09835</name>
</gene>
<dbReference type="InterPro" id="IPR036291">
    <property type="entry name" value="NAD(P)-bd_dom_sf"/>
</dbReference>
<evidence type="ECO:0000256" key="1">
    <source>
        <dbReference type="ARBA" id="ARBA00006484"/>
    </source>
</evidence>
<dbReference type="Gene3D" id="3.40.50.720">
    <property type="entry name" value="NAD(P)-binding Rossmann-like Domain"/>
    <property type="match status" value="1"/>
</dbReference>
<dbReference type="PRINTS" id="PR00081">
    <property type="entry name" value="GDHRDH"/>
</dbReference>
<dbReference type="FunFam" id="3.40.50.720:FF:000084">
    <property type="entry name" value="Short-chain dehydrogenase reductase"/>
    <property type="match status" value="1"/>
</dbReference>
<proteinExistence type="inferred from homology"/>
<evidence type="ECO:0000256" key="2">
    <source>
        <dbReference type="ARBA" id="ARBA00023002"/>
    </source>
</evidence>
<dbReference type="PANTHER" id="PTHR44229:SF4">
    <property type="entry name" value="15-HYDROXYPROSTAGLANDIN DEHYDROGENASE [NAD(+)]"/>
    <property type="match status" value="1"/>
</dbReference>
<protein>
    <submittedName>
        <fullName evidence="4">Oxidoreductase</fullName>
    </submittedName>
</protein>